<dbReference type="AlphaFoldDB" id="A0A517QVZ6"/>
<evidence type="ECO:0000313" key="2">
    <source>
        <dbReference type="EMBL" id="QDT35829.1"/>
    </source>
</evidence>
<dbReference type="RefSeq" id="WP_145362095.1">
    <property type="nucleotide sequence ID" value="NZ_CP036268.1"/>
</dbReference>
<dbReference type="KEGG" id="svp:Pan189_01820"/>
<evidence type="ECO:0000313" key="3">
    <source>
        <dbReference type="Proteomes" id="UP000317318"/>
    </source>
</evidence>
<reference evidence="2 3" key="1">
    <citation type="submission" date="2019-02" db="EMBL/GenBank/DDBJ databases">
        <title>Deep-cultivation of Planctomycetes and their phenomic and genomic characterization uncovers novel biology.</title>
        <authorList>
            <person name="Wiegand S."/>
            <person name="Jogler M."/>
            <person name="Boedeker C."/>
            <person name="Pinto D."/>
            <person name="Vollmers J."/>
            <person name="Rivas-Marin E."/>
            <person name="Kohn T."/>
            <person name="Peeters S.H."/>
            <person name="Heuer A."/>
            <person name="Rast P."/>
            <person name="Oberbeckmann S."/>
            <person name="Bunk B."/>
            <person name="Jeske O."/>
            <person name="Meyerdierks A."/>
            <person name="Storesund J.E."/>
            <person name="Kallscheuer N."/>
            <person name="Luecker S."/>
            <person name="Lage O.M."/>
            <person name="Pohl T."/>
            <person name="Merkel B.J."/>
            <person name="Hornburger P."/>
            <person name="Mueller R.-W."/>
            <person name="Bruemmer F."/>
            <person name="Labrenz M."/>
            <person name="Spormann A.M."/>
            <person name="Op den Camp H."/>
            <person name="Overmann J."/>
            <person name="Amann R."/>
            <person name="Jetten M.S.M."/>
            <person name="Mascher T."/>
            <person name="Medema M.H."/>
            <person name="Devos D.P."/>
            <person name="Kaster A.-K."/>
            <person name="Ovreas L."/>
            <person name="Rohde M."/>
            <person name="Galperin M.Y."/>
            <person name="Jogler C."/>
        </authorList>
    </citation>
    <scope>NUCLEOTIDE SEQUENCE [LARGE SCALE GENOMIC DNA]</scope>
    <source>
        <strain evidence="2 3">Pan189</strain>
    </source>
</reference>
<evidence type="ECO:0000256" key="1">
    <source>
        <dbReference type="SAM" id="MobiDB-lite"/>
    </source>
</evidence>
<dbReference type="Proteomes" id="UP000317318">
    <property type="component" value="Chromosome"/>
</dbReference>
<sequence length="249" mass="27728">MRYTRATLIKKVQAYVGLPGVAMTHVDFQQRMRVGKNTVGRHFPEGGWAELLRLAWLEQIGRSDPQAGQRRSAPRAGAWSRPMIVEHLKRYAAETGEECPRQDDFCEWSGVGLTTLKRLAGREGWSGLKESAGLDPAWATPANTSYSLEQILDAYGEVREYLGGGRPTRSQLRRHCGISVTTIFASYPSMRALHFNWEQYQSTGAVPDPVLDPPEEKIEPKPSLFDFPPLPPLGPILPSEIKTWPTGSG</sequence>
<dbReference type="OrthoDB" id="296452at2"/>
<name>A0A517QVZ6_9PLAN</name>
<protein>
    <submittedName>
        <fullName evidence="2">Uncharacterized protein</fullName>
    </submittedName>
</protein>
<feature type="region of interest" description="Disordered" evidence="1">
    <location>
        <begin position="211"/>
        <end position="249"/>
    </location>
</feature>
<proteinExistence type="predicted"/>
<gene>
    <name evidence="2" type="ORF">Pan189_01820</name>
</gene>
<keyword evidence="3" id="KW-1185">Reference proteome</keyword>
<organism evidence="2 3">
    <name type="scientific">Stratiformator vulcanicus</name>
    <dbReference type="NCBI Taxonomy" id="2527980"/>
    <lineage>
        <taxon>Bacteria</taxon>
        <taxon>Pseudomonadati</taxon>
        <taxon>Planctomycetota</taxon>
        <taxon>Planctomycetia</taxon>
        <taxon>Planctomycetales</taxon>
        <taxon>Planctomycetaceae</taxon>
        <taxon>Stratiformator</taxon>
    </lineage>
</organism>
<accession>A0A517QVZ6</accession>
<dbReference type="EMBL" id="CP036268">
    <property type="protein sequence ID" value="QDT35829.1"/>
    <property type="molecule type" value="Genomic_DNA"/>
</dbReference>